<feature type="transmembrane region" description="Helical" evidence="7">
    <location>
        <begin position="6"/>
        <end position="29"/>
    </location>
</feature>
<evidence type="ECO:0000256" key="7">
    <source>
        <dbReference type="SAM" id="Phobius"/>
    </source>
</evidence>
<gene>
    <name evidence="8" type="ORF">KHLLAP_LOCUS7514</name>
</gene>
<comment type="cofactor">
    <cofactor evidence="1 5">
        <name>heme</name>
        <dbReference type="ChEBI" id="CHEBI:30413"/>
    </cofactor>
</comment>
<dbReference type="AlphaFoldDB" id="A0AAI8VMA3"/>
<dbReference type="PROSITE" id="PS00086">
    <property type="entry name" value="CYTOCHROME_P450"/>
    <property type="match status" value="1"/>
</dbReference>
<dbReference type="Proteomes" id="UP001295740">
    <property type="component" value="Unassembled WGS sequence"/>
</dbReference>
<sequence>MAILNLFFVYTSYSCILYCILVLGFRLLLHPLRKYPGPFAAKLSEAYGGFYALRKRLHLQTYENHLRYGPVLRQAPNRLIFNSVSALQAIYQNERVNKSYVYAVAQPEQHNTFITTNRAQHRPKRRLMSQVLSEQSMRSFEPIMVNQVLIFLRQLLQANSSPVNMTPMCRYLGLDVAGLLGFGYERNLQTDHAHRSLTDALTFGNYRTNQRLNTVLMDLLPNRLRTELRATIEKMILTRLAQPSEDKHDLLSVFSEAEQSDLDIKNMKKSAIWAEAILFFAAGGETIASTLAATFFYLSQNPECYQKLATEIRSTFSSGSEIRGGPRLSSCRYLRACIDEALRMSPPVPGTLWREAATDAKDKPLIIGVSIYSLHHNENYFPDSFQFQPERWLAKDNNNNNNNNNKAAHEAFVAFSMGSRVCAGKAMAYLETSLVLVMTFWYFDFEPSSSEGKEAGEQKNTAGGKGWRVGEFQMQDIFAAGHDGPELRFRPRGDFCCEELSRRGNGPADMLQLL</sequence>
<dbReference type="GO" id="GO:0005506">
    <property type="term" value="F:iron ion binding"/>
    <property type="evidence" value="ECO:0007669"/>
    <property type="project" value="InterPro"/>
</dbReference>
<dbReference type="Gene3D" id="1.10.630.10">
    <property type="entry name" value="Cytochrome P450"/>
    <property type="match status" value="1"/>
</dbReference>
<comment type="similarity">
    <text evidence="6">Belongs to the cytochrome P450 family.</text>
</comment>
<evidence type="ECO:0000256" key="1">
    <source>
        <dbReference type="ARBA" id="ARBA00001971"/>
    </source>
</evidence>
<dbReference type="InterPro" id="IPR036396">
    <property type="entry name" value="Cyt_P450_sf"/>
</dbReference>
<evidence type="ECO:0000256" key="3">
    <source>
        <dbReference type="ARBA" id="ARBA00022723"/>
    </source>
</evidence>
<dbReference type="GO" id="GO:0016705">
    <property type="term" value="F:oxidoreductase activity, acting on paired donors, with incorporation or reduction of molecular oxygen"/>
    <property type="evidence" value="ECO:0007669"/>
    <property type="project" value="InterPro"/>
</dbReference>
<dbReference type="InterPro" id="IPR001128">
    <property type="entry name" value="Cyt_P450"/>
</dbReference>
<feature type="binding site" description="axial binding residue" evidence="5">
    <location>
        <position position="422"/>
    </location>
    <ligand>
        <name>heme</name>
        <dbReference type="ChEBI" id="CHEBI:30413"/>
    </ligand>
    <ligandPart>
        <name>Fe</name>
        <dbReference type="ChEBI" id="CHEBI:18248"/>
    </ligandPart>
</feature>
<keyword evidence="7" id="KW-0472">Membrane</keyword>
<dbReference type="GO" id="GO:0004497">
    <property type="term" value="F:monooxygenase activity"/>
    <property type="evidence" value="ECO:0007669"/>
    <property type="project" value="UniProtKB-KW"/>
</dbReference>
<dbReference type="PRINTS" id="PR00385">
    <property type="entry name" value="P450"/>
</dbReference>
<keyword evidence="2 5" id="KW-0349">Heme</keyword>
<dbReference type="SUPFAM" id="SSF48264">
    <property type="entry name" value="Cytochrome P450"/>
    <property type="match status" value="1"/>
</dbReference>
<keyword evidence="4 5" id="KW-0408">Iron</keyword>
<proteinExistence type="inferred from homology"/>
<keyword evidence="9" id="KW-1185">Reference proteome</keyword>
<reference evidence="8" key="1">
    <citation type="submission" date="2023-10" db="EMBL/GenBank/DDBJ databases">
        <authorList>
            <person name="Hackl T."/>
        </authorList>
    </citation>
    <scope>NUCLEOTIDE SEQUENCE</scope>
</reference>
<name>A0AAI8VMA3_9PEZI</name>
<dbReference type="PANTHER" id="PTHR24305">
    <property type="entry name" value="CYTOCHROME P450"/>
    <property type="match status" value="1"/>
</dbReference>
<evidence type="ECO:0000256" key="4">
    <source>
        <dbReference type="ARBA" id="ARBA00023004"/>
    </source>
</evidence>
<accession>A0AAI8VMA3</accession>
<comment type="caution">
    <text evidence="8">The sequence shown here is derived from an EMBL/GenBank/DDBJ whole genome shotgun (WGS) entry which is preliminary data.</text>
</comment>
<organism evidence="8 9">
    <name type="scientific">Anthostomella pinea</name>
    <dbReference type="NCBI Taxonomy" id="933095"/>
    <lineage>
        <taxon>Eukaryota</taxon>
        <taxon>Fungi</taxon>
        <taxon>Dikarya</taxon>
        <taxon>Ascomycota</taxon>
        <taxon>Pezizomycotina</taxon>
        <taxon>Sordariomycetes</taxon>
        <taxon>Xylariomycetidae</taxon>
        <taxon>Xylariales</taxon>
        <taxon>Xylariaceae</taxon>
        <taxon>Anthostomella</taxon>
    </lineage>
</organism>
<evidence type="ECO:0000256" key="5">
    <source>
        <dbReference type="PIRSR" id="PIRSR602401-1"/>
    </source>
</evidence>
<keyword evidence="6" id="KW-0503">Monooxygenase</keyword>
<keyword evidence="3 5" id="KW-0479">Metal-binding</keyword>
<dbReference type="GO" id="GO:0020037">
    <property type="term" value="F:heme binding"/>
    <property type="evidence" value="ECO:0007669"/>
    <property type="project" value="InterPro"/>
</dbReference>
<evidence type="ECO:0000313" key="8">
    <source>
        <dbReference type="EMBL" id="CAJ2507046.1"/>
    </source>
</evidence>
<evidence type="ECO:0000313" key="9">
    <source>
        <dbReference type="Proteomes" id="UP001295740"/>
    </source>
</evidence>
<keyword evidence="6" id="KW-0560">Oxidoreductase</keyword>
<keyword evidence="7" id="KW-1133">Transmembrane helix</keyword>
<dbReference type="InterPro" id="IPR017972">
    <property type="entry name" value="Cyt_P450_CS"/>
</dbReference>
<evidence type="ECO:0000256" key="6">
    <source>
        <dbReference type="RuleBase" id="RU000461"/>
    </source>
</evidence>
<keyword evidence="7" id="KW-0812">Transmembrane</keyword>
<dbReference type="Pfam" id="PF00067">
    <property type="entry name" value="p450"/>
    <property type="match status" value="1"/>
</dbReference>
<evidence type="ECO:0000256" key="2">
    <source>
        <dbReference type="ARBA" id="ARBA00022617"/>
    </source>
</evidence>
<dbReference type="InterPro" id="IPR002401">
    <property type="entry name" value="Cyt_P450_E_grp-I"/>
</dbReference>
<dbReference type="PANTHER" id="PTHR24305:SF226">
    <property type="entry name" value="CYTOCHROME P450 MONOOXYGENASE"/>
    <property type="match status" value="1"/>
</dbReference>
<dbReference type="EMBL" id="CAUWAG010000010">
    <property type="protein sequence ID" value="CAJ2507046.1"/>
    <property type="molecule type" value="Genomic_DNA"/>
</dbReference>
<protein>
    <submittedName>
        <fullName evidence="8">Uu.00g082320.m01.CDS01</fullName>
    </submittedName>
</protein>
<dbReference type="InterPro" id="IPR050121">
    <property type="entry name" value="Cytochrome_P450_monoxygenase"/>
</dbReference>
<dbReference type="PRINTS" id="PR00463">
    <property type="entry name" value="EP450I"/>
</dbReference>